<evidence type="ECO:0000313" key="4">
    <source>
        <dbReference type="Proteomes" id="UP000886595"/>
    </source>
</evidence>
<proteinExistence type="predicted"/>
<comment type="caution">
    <text evidence="3">The sequence shown here is derived from an EMBL/GenBank/DDBJ whole genome shotgun (WGS) entry which is preliminary data.</text>
</comment>
<feature type="chain" id="PRO_5036488803" description="Secreted protein" evidence="2">
    <location>
        <begin position="23"/>
        <end position="85"/>
    </location>
</feature>
<dbReference type="Proteomes" id="UP000886595">
    <property type="component" value="Unassembled WGS sequence"/>
</dbReference>
<evidence type="ECO:0000256" key="2">
    <source>
        <dbReference type="SAM" id="SignalP"/>
    </source>
</evidence>
<name>A0A8X7USC1_BRACI</name>
<dbReference type="EMBL" id="JAAMPC010000010">
    <property type="protein sequence ID" value="KAG2286701.1"/>
    <property type="molecule type" value="Genomic_DNA"/>
</dbReference>
<keyword evidence="4" id="KW-1185">Reference proteome</keyword>
<feature type="region of interest" description="Disordered" evidence="1">
    <location>
        <begin position="24"/>
        <end position="60"/>
    </location>
</feature>
<organism evidence="3 4">
    <name type="scientific">Brassica carinata</name>
    <name type="common">Ethiopian mustard</name>
    <name type="synonym">Abyssinian cabbage</name>
    <dbReference type="NCBI Taxonomy" id="52824"/>
    <lineage>
        <taxon>Eukaryota</taxon>
        <taxon>Viridiplantae</taxon>
        <taxon>Streptophyta</taxon>
        <taxon>Embryophyta</taxon>
        <taxon>Tracheophyta</taxon>
        <taxon>Spermatophyta</taxon>
        <taxon>Magnoliopsida</taxon>
        <taxon>eudicotyledons</taxon>
        <taxon>Gunneridae</taxon>
        <taxon>Pentapetalae</taxon>
        <taxon>rosids</taxon>
        <taxon>malvids</taxon>
        <taxon>Brassicales</taxon>
        <taxon>Brassicaceae</taxon>
        <taxon>Brassiceae</taxon>
        <taxon>Brassica</taxon>
    </lineage>
</organism>
<reference evidence="3 4" key="1">
    <citation type="submission" date="2020-02" db="EMBL/GenBank/DDBJ databases">
        <authorList>
            <person name="Ma Q."/>
            <person name="Huang Y."/>
            <person name="Song X."/>
            <person name="Pei D."/>
        </authorList>
    </citation>
    <scope>NUCLEOTIDE SEQUENCE [LARGE SCALE GENOMIC DNA]</scope>
    <source>
        <strain evidence="3">Sxm20200214</strain>
        <tissue evidence="3">Leaf</tissue>
    </source>
</reference>
<gene>
    <name evidence="3" type="ORF">Bca52824_046305</name>
</gene>
<sequence length="85" mass="9264">MIFHIIILVLIALGSYGRLCFSHQPPTNQSNSNTSFPVNQIGSQLLEPPNSTESEQSDFVISGLPNPARTTLIRPGTQLCPVRTT</sequence>
<evidence type="ECO:0008006" key="5">
    <source>
        <dbReference type="Google" id="ProtNLM"/>
    </source>
</evidence>
<keyword evidence="2" id="KW-0732">Signal</keyword>
<protein>
    <recommendedName>
        <fullName evidence="5">Secreted protein</fullName>
    </recommendedName>
</protein>
<feature type="compositionally biased region" description="Polar residues" evidence="1">
    <location>
        <begin position="24"/>
        <end position="59"/>
    </location>
</feature>
<evidence type="ECO:0000256" key="1">
    <source>
        <dbReference type="SAM" id="MobiDB-lite"/>
    </source>
</evidence>
<evidence type="ECO:0000313" key="3">
    <source>
        <dbReference type="EMBL" id="KAG2286701.1"/>
    </source>
</evidence>
<dbReference type="AlphaFoldDB" id="A0A8X7USC1"/>
<accession>A0A8X7USC1</accession>
<feature type="signal peptide" evidence="2">
    <location>
        <begin position="1"/>
        <end position="22"/>
    </location>
</feature>